<comment type="caution">
    <text evidence="1">The sequence shown here is derived from an EMBL/GenBank/DDBJ whole genome shotgun (WGS) entry which is preliminary data.</text>
</comment>
<reference evidence="1" key="1">
    <citation type="journal article" date="2021" name="Genome Biol. Evol.">
        <title>A High-Quality Reference Genome for a Parasitic Bivalve with Doubly Uniparental Inheritance (Bivalvia: Unionida).</title>
        <authorList>
            <person name="Smith C.H."/>
        </authorList>
    </citation>
    <scope>NUCLEOTIDE SEQUENCE</scope>
    <source>
        <strain evidence="1">CHS0354</strain>
    </source>
</reference>
<sequence length="108" mass="12446">MQDITCSNVEIIHFDTLYINSKAAPKCKYSATIALNISFSPIRSCDKKTTMYPYLSELQHVFDLSQFKLTSDFIKLFTSVTILPQFLKKEKKKNKRKKGITRLANTFA</sequence>
<proteinExistence type="predicted"/>
<evidence type="ECO:0000313" key="1">
    <source>
        <dbReference type="EMBL" id="KAK3585647.1"/>
    </source>
</evidence>
<reference evidence="1" key="3">
    <citation type="submission" date="2023-05" db="EMBL/GenBank/DDBJ databases">
        <authorList>
            <person name="Smith C.H."/>
        </authorList>
    </citation>
    <scope>NUCLEOTIDE SEQUENCE</scope>
    <source>
        <strain evidence="1">CHS0354</strain>
        <tissue evidence="1">Mantle</tissue>
    </source>
</reference>
<keyword evidence="2" id="KW-1185">Reference proteome</keyword>
<dbReference type="Proteomes" id="UP001195483">
    <property type="component" value="Unassembled WGS sequence"/>
</dbReference>
<accession>A0AAE0VQN2</accession>
<evidence type="ECO:0000313" key="2">
    <source>
        <dbReference type="Proteomes" id="UP001195483"/>
    </source>
</evidence>
<gene>
    <name evidence="1" type="ORF">CHS0354_004569</name>
</gene>
<organism evidence="1 2">
    <name type="scientific">Potamilus streckersoni</name>
    <dbReference type="NCBI Taxonomy" id="2493646"/>
    <lineage>
        <taxon>Eukaryota</taxon>
        <taxon>Metazoa</taxon>
        <taxon>Spiralia</taxon>
        <taxon>Lophotrochozoa</taxon>
        <taxon>Mollusca</taxon>
        <taxon>Bivalvia</taxon>
        <taxon>Autobranchia</taxon>
        <taxon>Heteroconchia</taxon>
        <taxon>Palaeoheterodonta</taxon>
        <taxon>Unionida</taxon>
        <taxon>Unionoidea</taxon>
        <taxon>Unionidae</taxon>
        <taxon>Ambleminae</taxon>
        <taxon>Lampsilini</taxon>
        <taxon>Potamilus</taxon>
    </lineage>
</organism>
<dbReference type="EMBL" id="JAEAOA010000333">
    <property type="protein sequence ID" value="KAK3585647.1"/>
    <property type="molecule type" value="Genomic_DNA"/>
</dbReference>
<protein>
    <submittedName>
        <fullName evidence="1">Uncharacterized protein</fullName>
    </submittedName>
</protein>
<dbReference type="AlphaFoldDB" id="A0AAE0VQN2"/>
<name>A0AAE0VQN2_9BIVA</name>
<reference evidence="1" key="2">
    <citation type="journal article" date="2021" name="Genome Biol. Evol.">
        <title>Developing a high-quality reference genome for a parasitic bivalve with doubly uniparental inheritance (Bivalvia: Unionida).</title>
        <authorList>
            <person name="Smith C.H."/>
        </authorList>
    </citation>
    <scope>NUCLEOTIDE SEQUENCE</scope>
    <source>
        <strain evidence="1">CHS0354</strain>
        <tissue evidence="1">Mantle</tissue>
    </source>
</reference>